<organism evidence="4 5">
    <name type="scientific">Bionectria ochroleuca</name>
    <name type="common">Gliocladium roseum</name>
    <dbReference type="NCBI Taxonomy" id="29856"/>
    <lineage>
        <taxon>Eukaryota</taxon>
        <taxon>Fungi</taxon>
        <taxon>Dikarya</taxon>
        <taxon>Ascomycota</taxon>
        <taxon>Pezizomycotina</taxon>
        <taxon>Sordariomycetes</taxon>
        <taxon>Hypocreomycetidae</taxon>
        <taxon>Hypocreales</taxon>
        <taxon>Bionectriaceae</taxon>
        <taxon>Clonostachys</taxon>
    </lineage>
</organism>
<dbReference type="Pfam" id="PF00171">
    <property type="entry name" value="Aldedh"/>
    <property type="match status" value="1"/>
</dbReference>
<sequence>MASATDYKVSFDTFRNVINNELTSTAATRRAICPSTEEPLWEVPVSTQEDVDRAVSAAKAAYPAWRKLSYDERAEYLNKFADAIEANQQEFIDLLGKEVGKPPGAGGFEMFLVMGLARGTPSFESRRKSQSTTRIALRLCDMFLSE</sequence>
<comment type="similarity">
    <text evidence="1">Belongs to the aldehyde dehydrogenase family.</text>
</comment>
<dbReference type="Proteomes" id="UP000616885">
    <property type="component" value="Unassembled WGS sequence"/>
</dbReference>
<dbReference type="PANTHER" id="PTHR43720:SF2">
    <property type="entry name" value="2-AMINOMUCONIC SEMIALDEHYDE DEHYDROGENASE"/>
    <property type="match status" value="1"/>
</dbReference>
<evidence type="ECO:0000313" key="5">
    <source>
        <dbReference type="Proteomes" id="UP000616885"/>
    </source>
</evidence>
<evidence type="ECO:0000259" key="3">
    <source>
        <dbReference type="Pfam" id="PF00171"/>
    </source>
</evidence>
<proteinExistence type="inferred from homology"/>
<reference evidence="4" key="1">
    <citation type="submission" date="2020-10" db="EMBL/GenBank/DDBJ databases">
        <title>High-Quality Genome Resource of Clonostachys rosea strain S41 by Oxford Nanopore Long-Read Sequencing.</title>
        <authorList>
            <person name="Wang H."/>
        </authorList>
    </citation>
    <scope>NUCLEOTIDE SEQUENCE</scope>
    <source>
        <strain evidence="4">S41</strain>
    </source>
</reference>
<name>A0A8H7N731_BIOOC</name>
<dbReference type="Gene3D" id="3.40.605.10">
    <property type="entry name" value="Aldehyde Dehydrogenase, Chain A, domain 1"/>
    <property type="match status" value="1"/>
</dbReference>
<dbReference type="AlphaFoldDB" id="A0A8H7N731"/>
<evidence type="ECO:0000313" key="4">
    <source>
        <dbReference type="EMBL" id="KAF9750298.1"/>
    </source>
</evidence>
<dbReference type="PANTHER" id="PTHR43720">
    <property type="entry name" value="2-AMINOMUCONIC SEMIALDEHYDE DEHYDROGENASE"/>
    <property type="match status" value="1"/>
</dbReference>
<keyword evidence="2" id="KW-0520">NAD</keyword>
<evidence type="ECO:0000256" key="1">
    <source>
        <dbReference type="ARBA" id="ARBA00009986"/>
    </source>
</evidence>
<accession>A0A8H7N731</accession>
<protein>
    <recommendedName>
        <fullName evidence="3">Aldehyde dehydrogenase domain-containing protein</fullName>
    </recommendedName>
</protein>
<dbReference type="InterPro" id="IPR015590">
    <property type="entry name" value="Aldehyde_DH_dom"/>
</dbReference>
<evidence type="ECO:0000256" key="2">
    <source>
        <dbReference type="ARBA" id="ARBA00023027"/>
    </source>
</evidence>
<dbReference type="EMBL" id="JADCTT010000007">
    <property type="protein sequence ID" value="KAF9750298.1"/>
    <property type="molecule type" value="Genomic_DNA"/>
</dbReference>
<dbReference type="GO" id="GO:0016620">
    <property type="term" value="F:oxidoreductase activity, acting on the aldehyde or oxo group of donors, NAD or NADP as acceptor"/>
    <property type="evidence" value="ECO:0007669"/>
    <property type="project" value="TreeGrafter"/>
</dbReference>
<dbReference type="InterPro" id="IPR016162">
    <property type="entry name" value="Ald_DH_N"/>
</dbReference>
<dbReference type="SUPFAM" id="SSF53720">
    <property type="entry name" value="ALDH-like"/>
    <property type="match status" value="1"/>
</dbReference>
<dbReference type="InterPro" id="IPR016161">
    <property type="entry name" value="Ald_DH/histidinol_DH"/>
</dbReference>
<gene>
    <name evidence="4" type="ORF">IM811_016325</name>
</gene>
<feature type="domain" description="Aldehyde dehydrogenase" evidence="3">
    <location>
        <begin position="27"/>
        <end position="110"/>
    </location>
</feature>
<comment type="caution">
    <text evidence="4">The sequence shown here is derived from an EMBL/GenBank/DDBJ whole genome shotgun (WGS) entry which is preliminary data.</text>
</comment>